<dbReference type="EMBL" id="PNBW01000035">
    <property type="protein sequence ID" value="TMO75579.1"/>
    <property type="molecule type" value="Genomic_DNA"/>
</dbReference>
<dbReference type="InterPro" id="IPR045864">
    <property type="entry name" value="aa-tRNA-synth_II/BPL/LPL"/>
</dbReference>
<dbReference type="Pfam" id="PF13393">
    <property type="entry name" value="tRNA-synt_His"/>
    <property type="match status" value="1"/>
</dbReference>
<evidence type="ECO:0000256" key="3">
    <source>
        <dbReference type="ARBA" id="ARBA00022490"/>
    </source>
</evidence>
<evidence type="ECO:0000256" key="8">
    <source>
        <dbReference type="ARBA" id="ARBA00023146"/>
    </source>
</evidence>
<evidence type="ECO:0000256" key="4">
    <source>
        <dbReference type="ARBA" id="ARBA00022598"/>
    </source>
</evidence>
<evidence type="ECO:0000259" key="11">
    <source>
        <dbReference type="PROSITE" id="PS50862"/>
    </source>
</evidence>
<keyword evidence="5 10" id="KW-0547">Nucleotide-binding</keyword>
<evidence type="ECO:0000256" key="7">
    <source>
        <dbReference type="ARBA" id="ARBA00022917"/>
    </source>
</evidence>
<evidence type="ECO:0000256" key="2">
    <source>
        <dbReference type="ARBA" id="ARBA00011738"/>
    </source>
</evidence>
<dbReference type="PROSITE" id="PS50862">
    <property type="entry name" value="AA_TRNA_LIGASE_II"/>
    <property type="match status" value="1"/>
</dbReference>
<evidence type="ECO:0000256" key="10">
    <source>
        <dbReference type="HAMAP-Rule" id="MF_00127"/>
    </source>
</evidence>
<dbReference type="InterPro" id="IPR006195">
    <property type="entry name" value="aa-tRNA-synth_II"/>
</dbReference>
<keyword evidence="13" id="KW-1185">Reference proteome</keyword>
<dbReference type="InterPro" id="IPR004154">
    <property type="entry name" value="Anticodon-bd"/>
</dbReference>
<name>A0ABY2VZ64_9GAMM</name>
<keyword evidence="3 10" id="KW-0963">Cytoplasm</keyword>
<evidence type="ECO:0000256" key="6">
    <source>
        <dbReference type="ARBA" id="ARBA00022840"/>
    </source>
</evidence>
<dbReference type="InterPro" id="IPR004516">
    <property type="entry name" value="HisRS/HisZ"/>
</dbReference>
<evidence type="ECO:0000313" key="13">
    <source>
        <dbReference type="Proteomes" id="UP000307164"/>
    </source>
</evidence>
<dbReference type="InterPro" id="IPR015807">
    <property type="entry name" value="His-tRNA-ligase"/>
</dbReference>
<keyword evidence="7 10" id="KW-0648">Protein biosynthesis</keyword>
<dbReference type="InterPro" id="IPR033656">
    <property type="entry name" value="HisRS_anticodon"/>
</dbReference>
<keyword evidence="8 10" id="KW-0030">Aminoacyl-tRNA synthetase</keyword>
<proteinExistence type="inferred from homology"/>
<comment type="subcellular location">
    <subcellularLocation>
        <location evidence="10">Cytoplasm</location>
    </subcellularLocation>
</comment>
<keyword evidence="6 10" id="KW-0067">ATP-binding</keyword>
<comment type="subunit">
    <text evidence="2 10">Homodimer.</text>
</comment>
<dbReference type="RefSeq" id="WP_138675267.1">
    <property type="nucleotide sequence ID" value="NZ_PNBW01000035.1"/>
</dbReference>
<dbReference type="PANTHER" id="PTHR43707">
    <property type="entry name" value="HISTIDYL-TRNA SYNTHETASE"/>
    <property type="match status" value="1"/>
</dbReference>
<dbReference type="CDD" id="cd00859">
    <property type="entry name" value="HisRS_anticodon"/>
    <property type="match status" value="1"/>
</dbReference>
<dbReference type="PANTHER" id="PTHR43707:SF1">
    <property type="entry name" value="HISTIDINE--TRNA LIGASE, MITOCHONDRIAL-RELATED"/>
    <property type="match status" value="1"/>
</dbReference>
<evidence type="ECO:0000313" key="12">
    <source>
        <dbReference type="EMBL" id="TMO75579.1"/>
    </source>
</evidence>
<reference evidence="13" key="2">
    <citation type="submission" date="2019-06" db="EMBL/GenBank/DDBJ databases">
        <title>Co-occurence of chitin degradation, pigmentation and bioactivity in marine Pseudoalteromonas.</title>
        <authorList>
            <person name="Sonnenschein E.C."/>
            <person name="Bech P.K."/>
        </authorList>
    </citation>
    <scope>NUCLEOTIDE SEQUENCE [LARGE SCALE GENOMIC DNA]</scope>
    <source>
        <strain evidence="13">S3895</strain>
    </source>
</reference>
<gene>
    <name evidence="10" type="primary">hisS</name>
    <name evidence="12" type="ORF">CWC20_07755</name>
</gene>
<comment type="similarity">
    <text evidence="1 10">Belongs to the class-II aminoacyl-tRNA synthetase family.</text>
</comment>
<organism evidence="12 13">
    <name type="scientific">Pseudoalteromonas aurantia</name>
    <dbReference type="NCBI Taxonomy" id="43654"/>
    <lineage>
        <taxon>Bacteria</taxon>
        <taxon>Pseudomonadati</taxon>
        <taxon>Pseudomonadota</taxon>
        <taxon>Gammaproteobacteria</taxon>
        <taxon>Alteromonadales</taxon>
        <taxon>Pseudoalteromonadaceae</taxon>
        <taxon>Pseudoalteromonas</taxon>
    </lineage>
</organism>
<protein>
    <recommendedName>
        <fullName evidence="10">Histidine--tRNA ligase</fullName>
        <ecNumber evidence="10">6.1.1.21</ecNumber>
    </recommendedName>
    <alternativeName>
        <fullName evidence="10">Histidyl-tRNA synthetase</fullName>
        <shortName evidence="10">HisRS</shortName>
    </alternativeName>
</protein>
<evidence type="ECO:0000256" key="5">
    <source>
        <dbReference type="ARBA" id="ARBA00022741"/>
    </source>
</evidence>
<dbReference type="InterPro" id="IPR036621">
    <property type="entry name" value="Anticodon-bd_dom_sf"/>
</dbReference>
<dbReference type="GO" id="GO:0016874">
    <property type="term" value="F:ligase activity"/>
    <property type="evidence" value="ECO:0007669"/>
    <property type="project" value="UniProtKB-KW"/>
</dbReference>
<dbReference type="NCBIfam" id="TIGR00442">
    <property type="entry name" value="hisS"/>
    <property type="match status" value="1"/>
</dbReference>
<dbReference type="SUPFAM" id="SSF55681">
    <property type="entry name" value="Class II aaRS and biotin synthetases"/>
    <property type="match status" value="1"/>
</dbReference>
<dbReference type="Proteomes" id="UP000307164">
    <property type="component" value="Unassembled WGS sequence"/>
</dbReference>
<evidence type="ECO:0000256" key="9">
    <source>
        <dbReference type="ARBA" id="ARBA00047639"/>
    </source>
</evidence>
<dbReference type="CDD" id="cd00773">
    <property type="entry name" value="HisRS-like_core"/>
    <property type="match status" value="1"/>
</dbReference>
<dbReference type="SUPFAM" id="SSF52954">
    <property type="entry name" value="Class II aaRS ABD-related"/>
    <property type="match status" value="1"/>
</dbReference>
<dbReference type="Gene3D" id="3.30.930.10">
    <property type="entry name" value="Bira Bifunctional Protein, Domain 2"/>
    <property type="match status" value="1"/>
</dbReference>
<accession>A0ABY2VZ64</accession>
<dbReference type="Gene3D" id="3.40.50.800">
    <property type="entry name" value="Anticodon-binding domain"/>
    <property type="match status" value="1"/>
</dbReference>
<feature type="domain" description="Aminoacyl-transfer RNA synthetases class-II family profile" evidence="11">
    <location>
        <begin position="1"/>
        <end position="345"/>
    </location>
</feature>
<dbReference type="PIRSF" id="PIRSF001549">
    <property type="entry name" value="His-tRNA_synth"/>
    <property type="match status" value="1"/>
</dbReference>
<sequence>MAKQIQAVRGMNDCLPGTTQIWQKVEQTLRQTVASYGYQEIRFPVVESTDLFKRSIGEVTDIVEKEMYTFEDRSGDSLTLRPEGTAVCVRAGNQNGLLYNQEQRLWYMGPMFRHERPQKGRYRQFHQFGVETFGMASADIDAEVILLTARLWQAFGITDHVRLELNSLGSNDARAEYRDALVAFLEQHIEHLDEDSKRRMHSNPLRVLDSKNPDVQAILVNAPKLSEHLDEESQAHFANLCERLDAAGVEYQVNEKLVRGLDYYNRTVFEWVTDSLGAQGTVCAGGRYDGLVEQLGGKATPAVGFAMGLERLVLMLQELDCVGDIRRNADVYVAAMGEKASIQAPVIAEELRSDVAGLRVMVHAGGGNFKKQLKRADKSDALVALILGEDELAEGKVTVKYLREQKEQVTLSVAEVKTLLADLAE</sequence>
<comment type="caution">
    <text evidence="12">The sequence shown here is derived from an EMBL/GenBank/DDBJ whole genome shotgun (WGS) entry which is preliminary data.</text>
</comment>
<comment type="catalytic activity">
    <reaction evidence="9 10">
        <text>tRNA(His) + L-histidine + ATP = L-histidyl-tRNA(His) + AMP + diphosphate + H(+)</text>
        <dbReference type="Rhea" id="RHEA:17313"/>
        <dbReference type="Rhea" id="RHEA-COMP:9665"/>
        <dbReference type="Rhea" id="RHEA-COMP:9689"/>
        <dbReference type="ChEBI" id="CHEBI:15378"/>
        <dbReference type="ChEBI" id="CHEBI:30616"/>
        <dbReference type="ChEBI" id="CHEBI:33019"/>
        <dbReference type="ChEBI" id="CHEBI:57595"/>
        <dbReference type="ChEBI" id="CHEBI:78442"/>
        <dbReference type="ChEBI" id="CHEBI:78527"/>
        <dbReference type="ChEBI" id="CHEBI:456215"/>
        <dbReference type="EC" id="6.1.1.21"/>
    </reaction>
</comment>
<evidence type="ECO:0000256" key="1">
    <source>
        <dbReference type="ARBA" id="ARBA00008226"/>
    </source>
</evidence>
<dbReference type="EC" id="6.1.1.21" evidence="10"/>
<dbReference type="HAMAP" id="MF_00127">
    <property type="entry name" value="His_tRNA_synth"/>
    <property type="match status" value="1"/>
</dbReference>
<dbReference type="Pfam" id="PF03129">
    <property type="entry name" value="HGTP_anticodon"/>
    <property type="match status" value="1"/>
</dbReference>
<keyword evidence="4 10" id="KW-0436">Ligase</keyword>
<reference evidence="12 13" key="1">
    <citation type="submission" date="2018-01" db="EMBL/GenBank/DDBJ databases">
        <authorList>
            <person name="Paulsen S."/>
            <person name="Gram L.K."/>
        </authorList>
    </citation>
    <scope>NUCLEOTIDE SEQUENCE [LARGE SCALE GENOMIC DNA]</scope>
    <source>
        <strain evidence="12 13">S3895</strain>
    </source>
</reference>
<dbReference type="InterPro" id="IPR041715">
    <property type="entry name" value="HisRS-like_core"/>
</dbReference>